<dbReference type="AlphaFoldDB" id="A0AAN5CCL4"/>
<reference evidence="3" key="2">
    <citation type="submission" date="2023-06" db="EMBL/GenBank/DDBJ databases">
        <title>Genome assembly of Pristionchus species.</title>
        <authorList>
            <person name="Yoshida K."/>
            <person name="Sommer R.J."/>
        </authorList>
    </citation>
    <scope>NUCLEOTIDE SEQUENCE</scope>
    <source>
        <strain evidence="3">RS5460</strain>
    </source>
</reference>
<keyword evidence="1" id="KW-1133">Transmembrane helix</keyword>
<proteinExistence type="predicted"/>
<evidence type="ECO:0000313" key="4">
    <source>
        <dbReference type="Proteomes" id="UP001328107"/>
    </source>
</evidence>
<gene>
    <name evidence="2" type="ORF">PMAYCL1PPCAC_08641</name>
    <name evidence="3" type="ORF">PMAYCL1PPCAC_08642</name>
</gene>
<keyword evidence="1" id="KW-0472">Membrane</keyword>
<feature type="non-terminal residue" evidence="3">
    <location>
        <position position="1"/>
    </location>
</feature>
<dbReference type="Pfam" id="PF10326">
    <property type="entry name" value="7TM_GPCR_Str"/>
    <property type="match status" value="1"/>
</dbReference>
<organism evidence="3 4">
    <name type="scientific">Pristionchus mayeri</name>
    <dbReference type="NCBI Taxonomy" id="1317129"/>
    <lineage>
        <taxon>Eukaryota</taxon>
        <taxon>Metazoa</taxon>
        <taxon>Ecdysozoa</taxon>
        <taxon>Nematoda</taxon>
        <taxon>Chromadorea</taxon>
        <taxon>Rhabditida</taxon>
        <taxon>Rhabditina</taxon>
        <taxon>Diplogasteromorpha</taxon>
        <taxon>Diplogasteroidea</taxon>
        <taxon>Neodiplogasteridae</taxon>
        <taxon>Pristionchus</taxon>
    </lineage>
</organism>
<evidence type="ECO:0000313" key="3">
    <source>
        <dbReference type="EMBL" id="GMR38447.1"/>
    </source>
</evidence>
<dbReference type="Proteomes" id="UP001328107">
    <property type="component" value="Unassembled WGS sequence"/>
</dbReference>
<keyword evidence="4" id="KW-1185">Reference proteome</keyword>
<protein>
    <submittedName>
        <fullName evidence="3">Uncharacterized protein</fullName>
    </submittedName>
</protein>
<dbReference type="InterPro" id="IPR019428">
    <property type="entry name" value="7TM_GPCR_serpentine_rcpt_Str"/>
</dbReference>
<dbReference type="EMBL" id="BTRK01000002">
    <property type="protein sequence ID" value="GMR38446.1"/>
    <property type="molecule type" value="Genomic_DNA"/>
</dbReference>
<dbReference type="PANTHER" id="PTHR22943:SF248">
    <property type="entry name" value="SEVEN TM RECEPTOR"/>
    <property type="match status" value="1"/>
</dbReference>
<evidence type="ECO:0000256" key="1">
    <source>
        <dbReference type="SAM" id="Phobius"/>
    </source>
</evidence>
<evidence type="ECO:0000313" key="2">
    <source>
        <dbReference type="EMBL" id="GMR38446.1"/>
    </source>
</evidence>
<feature type="non-terminal residue" evidence="3">
    <location>
        <position position="87"/>
    </location>
</feature>
<feature type="transmembrane region" description="Helical" evidence="1">
    <location>
        <begin position="39"/>
        <end position="60"/>
    </location>
</feature>
<reference evidence="4" key="1">
    <citation type="submission" date="2022-10" db="EMBL/GenBank/DDBJ databases">
        <title>Genome assembly of Pristionchus species.</title>
        <authorList>
            <person name="Yoshida K."/>
            <person name="Sommer R.J."/>
        </authorList>
    </citation>
    <scope>NUCLEOTIDE SEQUENCE [LARGE SCALE GENOMIC DNA]</scope>
    <source>
        <strain evidence="2 4">RS5460</strain>
    </source>
</reference>
<comment type="caution">
    <text evidence="3">The sequence shown here is derived from an EMBL/GenBank/DDBJ whole genome shotgun (WGS) entry which is preliminary data.</text>
</comment>
<accession>A0AAN5CCL4</accession>
<sequence>FRELYGTDLTDPRTGFTVLAVRRPNQLTEEMQWSAQSTFSFIICMSLFAGTAGAIVFCIYQTNVTIKSTETVLTTTTRRMHRQLFRA</sequence>
<keyword evidence="1" id="KW-0812">Transmembrane</keyword>
<dbReference type="PANTHER" id="PTHR22943">
    <property type="entry name" value="7-TRANSMEMBRANE DOMAIN RECEPTOR C.ELEGANS"/>
    <property type="match status" value="1"/>
</dbReference>
<dbReference type="EMBL" id="BTRK01000002">
    <property type="protein sequence ID" value="GMR38447.1"/>
    <property type="molecule type" value="Genomic_DNA"/>
</dbReference>
<name>A0AAN5CCL4_9BILA</name>